<dbReference type="GO" id="GO:0006351">
    <property type="term" value="P:DNA-templated transcription"/>
    <property type="evidence" value="ECO:0007669"/>
    <property type="project" value="TreeGrafter"/>
</dbReference>
<dbReference type="RefSeq" id="WP_144869188.1">
    <property type="nucleotide sequence ID" value="NZ_LR213866.1"/>
</dbReference>
<dbReference type="Pfam" id="PF00126">
    <property type="entry name" value="HTH_1"/>
    <property type="match status" value="1"/>
</dbReference>
<accession>A0A563VJI5</accession>
<dbReference type="AlphaFoldDB" id="A0A563VJI5"/>
<dbReference type="OrthoDB" id="570111at2"/>
<dbReference type="SUPFAM" id="SSF46785">
    <property type="entry name" value="Winged helix' DNA-binding domain"/>
    <property type="match status" value="1"/>
</dbReference>
<evidence type="ECO:0000256" key="1">
    <source>
        <dbReference type="ARBA" id="ARBA00009437"/>
    </source>
</evidence>
<sequence length="127" mass="14343">MEWDNLRYILAIARSQSIAGASRQLKVHHSTVFRRLNALEEGLGVRLFERVSTGYVLTVAGEEMYQTATEIEAKIIALNRHIIGQDRKPKGLIRVTTTGSLFYSLLTPCFAAFQREYPEIERGLCGI</sequence>
<proteinExistence type="inferred from homology"/>
<dbReference type="InterPro" id="IPR036388">
    <property type="entry name" value="WH-like_DNA-bd_sf"/>
</dbReference>
<dbReference type="InterPro" id="IPR000847">
    <property type="entry name" value="LysR_HTH_N"/>
</dbReference>
<dbReference type="InterPro" id="IPR036390">
    <property type="entry name" value="WH_DNA-bd_sf"/>
</dbReference>
<name>A0A563VJI5_9CYAN</name>
<dbReference type="GO" id="GO:0043565">
    <property type="term" value="F:sequence-specific DNA binding"/>
    <property type="evidence" value="ECO:0007669"/>
    <property type="project" value="TreeGrafter"/>
</dbReference>
<dbReference type="Gene3D" id="3.40.190.10">
    <property type="entry name" value="Periplasmic binding protein-like II"/>
    <property type="match status" value="1"/>
</dbReference>
<dbReference type="Proteomes" id="UP000320055">
    <property type="component" value="Unassembled WGS sequence"/>
</dbReference>
<dbReference type="PANTHER" id="PTHR30537:SF3">
    <property type="entry name" value="TRANSCRIPTIONAL REGULATORY PROTEIN"/>
    <property type="match status" value="1"/>
</dbReference>
<dbReference type="GO" id="GO:0003700">
    <property type="term" value="F:DNA-binding transcription factor activity"/>
    <property type="evidence" value="ECO:0007669"/>
    <property type="project" value="InterPro"/>
</dbReference>
<dbReference type="PANTHER" id="PTHR30537">
    <property type="entry name" value="HTH-TYPE TRANSCRIPTIONAL REGULATOR"/>
    <property type="match status" value="1"/>
</dbReference>
<gene>
    <name evidence="3" type="ORF">H1P_1100010</name>
</gene>
<dbReference type="EMBL" id="CAACVJ010000014">
    <property type="protein sequence ID" value="VEP11626.1"/>
    <property type="molecule type" value="Genomic_DNA"/>
</dbReference>
<organism evidence="3 4">
    <name type="scientific">Hyella patelloides LEGE 07179</name>
    <dbReference type="NCBI Taxonomy" id="945734"/>
    <lineage>
        <taxon>Bacteria</taxon>
        <taxon>Bacillati</taxon>
        <taxon>Cyanobacteriota</taxon>
        <taxon>Cyanophyceae</taxon>
        <taxon>Pleurocapsales</taxon>
        <taxon>Hyellaceae</taxon>
        <taxon>Hyella</taxon>
    </lineage>
</organism>
<dbReference type="InterPro" id="IPR058163">
    <property type="entry name" value="LysR-type_TF_proteobact-type"/>
</dbReference>
<protein>
    <submittedName>
        <fullName evidence="3">Transcriptional regulator, LysR family</fullName>
    </submittedName>
</protein>
<keyword evidence="4" id="KW-1185">Reference proteome</keyword>
<evidence type="ECO:0000259" key="2">
    <source>
        <dbReference type="PROSITE" id="PS50931"/>
    </source>
</evidence>
<dbReference type="Gene3D" id="1.10.10.10">
    <property type="entry name" value="Winged helix-like DNA-binding domain superfamily/Winged helix DNA-binding domain"/>
    <property type="match status" value="1"/>
</dbReference>
<dbReference type="PROSITE" id="PS50931">
    <property type="entry name" value="HTH_LYSR"/>
    <property type="match status" value="1"/>
</dbReference>
<evidence type="ECO:0000313" key="4">
    <source>
        <dbReference type="Proteomes" id="UP000320055"/>
    </source>
</evidence>
<reference evidence="3 4" key="1">
    <citation type="submission" date="2019-01" db="EMBL/GenBank/DDBJ databases">
        <authorList>
            <person name="Brito A."/>
        </authorList>
    </citation>
    <scope>NUCLEOTIDE SEQUENCE [LARGE SCALE GENOMIC DNA]</scope>
    <source>
        <strain evidence="3">1</strain>
    </source>
</reference>
<evidence type="ECO:0000313" key="3">
    <source>
        <dbReference type="EMBL" id="VEP11626.1"/>
    </source>
</evidence>
<feature type="domain" description="HTH lysR-type" evidence="2">
    <location>
        <begin position="1"/>
        <end position="58"/>
    </location>
</feature>
<comment type="similarity">
    <text evidence="1">Belongs to the LysR transcriptional regulatory family.</text>
</comment>